<evidence type="ECO:0000313" key="1">
    <source>
        <dbReference type="EMBL" id="PQO40301.1"/>
    </source>
</evidence>
<sequence>MLQSQLAVLQNLPAALLSQPAVLQNQSFAVVVTAVAPRVLQNQPVLLLKPHLLLQPKLPLRKKLHQLLQQLKQPKLA</sequence>
<dbReference type="AlphaFoldDB" id="A0A2S8G7R6"/>
<gene>
    <name evidence="1" type="ORF">C5Y96_01640</name>
</gene>
<dbReference type="EMBL" id="PUIA01000014">
    <property type="protein sequence ID" value="PQO40301.1"/>
    <property type="molecule type" value="Genomic_DNA"/>
</dbReference>
<evidence type="ECO:0000313" key="2">
    <source>
        <dbReference type="Proteomes" id="UP000240009"/>
    </source>
</evidence>
<protein>
    <submittedName>
        <fullName evidence="1">Uncharacterized protein</fullName>
    </submittedName>
</protein>
<proteinExistence type="predicted"/>
<reference evidence="1 2" key="1">
    <citation type="submission" date="2018-02" db="EMBL/GenBank/DDBJ databases">
        <title>Comparative genomes isolates from brazilian mangrove.</title>
        <authorList>
            <person name="Araujo J.E."/>
            <person name="Taketani R.G."/>
            <person name="Silva M.C.P."/>
            <person name="Loureco M.V."/>
            <person name="Andreote F.D."/>
        </authorList>
    </citation>
    <scope>NUCLEOTIDE SEQUENCE [LARGE SCALE GENOMIC DNA]</scope>
    <source>
        <strain evidence="1 2">HEX-2 MGV</strain>
    </source>
</reference>
<accession>A0A2S8G7R6</accession>
<name>A0A2S8G7R6_9BACT</name>
<comment type="caution">
    <text evidence="1">The sequence shown here is derived from an EMBL/GenBank/DDBJ whole genome shotgun (WGS) entry which is preliminary data.</text>
</comment>
<dbReference type="Proteomes" id="UP000240009">
    <property type="component" value="Unassembled WGS sequence"/>
</dbReference>
<organism evidence="1 2">
    <name type="scientific">Blastopirellula marina</name>
    <dbReference type="NCBI Taxonomy" id="124"/>
    <lineage>
        <taxon>Bacteria</taxon>
        <taxon>Pseudomonadati</taxon>
        <taxon>Planctomycetota</taxon>
        <taxon>Planctomycetia</taxon>
        <taxon>Pirellulales</taxon>
        <taxon>Pirellulaceae</taxon>
        <taxon>Blastopirellula</taxon>
    </lineage>
</organism>